<protein>
    <submittedName>
        <fullName evidence="2">Uncharacterized protein</fullName>
    </submittedName>
</protein>
<evidence type="ECO:0000313" key="2">
    <source>
        <dbReference type="EMBL" id="CAD0196459.1"/>
    </source>
</evidence>
<keyword evidence="3" id="KW-1185">Reference proteome</keyword>
<dbReference type="Proteomes" id="UP001154114">
    <property type="component" value="Chromosome 4"/>
</dbReference>
<gene>
    <name evidence="2" type="ORF">CINC_LOCUS10750</name>
</gene>
<accession>A0A9N8KQL3</accession>
<proteinExistence type="predicted"/>
<feature type="region of interest" description="Disordered" evidence="1">
    <location>
        <begin position="1"/>
        <end position="53"/>
    </location>
</feature>
<name>A0A9N8KQL3_CHRIL</name>
<organism evidence="2 3">
    <name type="scientific">Chrysodeixis includens</name>
    <name type="common">Soybean looper</name>
    <name type="synonym">Pseudoplusia includens</name>
    <dbReference type="NCBI Taxonomy" id="689277"/>
    <lineage>
        <taxon>Eukaryota</taxon>
        <taxon>Metazoa</taxon>
        <taxon>Ecdysozoa</taxon>
        <taxon>Arthropoda</taxon>
        <taxon>Hexapoda</taxon>
        <taxon>Insecta</taxon>
        <taxon>Pterygota</taxon>
        <taxon>Neoptera</taxon>
        <taxon>Endopterygota</taxon>
        <taxon>Lepidoptera</taxon>
        <taxon>Glossata</taxon>
        <taxon>Ditrysia</taxon>
        <taxon>Noctuoidea</taxon>
        <taxon>Noctuidae</taxon>
        <taxon>Plusiinae</taxon>
        <taxon>Chrysodeixis</taxon>
    </lineage>
</organism>
<dbReference type="EMBL" id="LR824007">
    <property type="protein sequence ID" value="CAD0196459.1"/>
    <property type="molecule type" value="Genomic_DNA"/>
</dbReference>
<evidence type="ECO:0000256" key="1">
    <source>
        <dbReference type="SAM" id="MobiDB-lite"/>
    </source>
</evidence>
<reference evidence="2" key="1">
    <citation type="submission" date="2021-12" db="EMBL/GenBank/DDBJ databases">
        <authorList>
            <person name="King R."/>
        </authorList>
    </citation>
    <scope>NUCLEOTIDE SEQUENCE</scope>
</reference>
<sequence>MSVFPPPPRDERPRRLRHRDRGADPLAWEAPALPPDPELRGLPPAGRQPVRAYSPQDKLARYDVRHHLAAAPSVWTAMQARTDGRMRRSCSCAPAPPPLAPARR</sequence>
<dbReference type="AlphaFoldDB" id="A0A9N8KQL3"/>
<evidence type="ECO:0000313" key="3">
    <source>
        <dbReference type="Proteomes" id="UP001154114"/>
    </source>
</evidence>